<reference evidence="1" key="1">
    <citation type="submission" date="2020-05" db="EMBL/GenBank/DDBJ databases">
        <authorList>
            <person name="Chiriac C."/>
            <person name="Salcher M."/>
            <person name="Ghai R."/>
            <person name="Kavagutti S V."/>
        </authorList>
    </citation>
    <scope>NUCLEOTIDE SEQUENCE</scope>
</reference>
<accession>A0A6J6T5B4</accession>
<evidence type="ECO:0000313" key="1">
    <source>
        <dbReference type="EMBL" id="CAB4742087.1"/>
    </source>
</evidence>
<dbReference type="EMBL" id="CAEZYW010000111">
    <property type="protein sequence ID" value="CAB4742087.1"/>
    <property type="molecule type" value="Genomic_DNA"/>
</dbReference>
<sequence>MRAGDDRMEVAARHGPFEIGGQGLDIDLLAGDEPVHEGFILGLGDDALDQLIASPVDEIAVLGLALELLLGARRPLVDRGREQVDEPDDVLALAVDRQDERQHASAPGEHPLADGDGLVEIGALAVELRHDNRAGEPDGLALIPELLRSGVDAIDR</sequence>
<organism evidence="1">
    <name type="scientific">freshwater metagenome</name>
    <dbReference type="NCBI Taxonomy" id="449393"/>
    <lineage>
        <taxon>unclassified sequences</taxon>
        <taxon>metagenomes</taxon>
        <taxon>ecological metagenomes</taxon>
    </lineage>
</organism>
<name>A0A6J6T5B4_9ZZZZ</name>
<protein>
    <submittedName>
        <fullName evidence="1">Unannotated protein</fullName>
    </submittedName>
</protein>
<proteinExistence type="predicted"/>
<gene>
    <name evidence="1" type="ORF">UFOPK2786_00829</name>
</gene>
<dbReference type="AlphaFoldDB" id="A0A6J6T5B4"/>